<protein>
    <submittedName>
        <fullName evidence="1">Uncharacterized protein</fullName>
    </submittedName>
</protein>
<proteinExistence type="predicted"/>
<dbReference type="Proteomes" id="UP001497700">
    <property type="component" value="Unassembled WGS sequence"/>
</dbReference>
<evidence type="ECO:0000313" key="1">
    <source>
        <dbReference type="EMBL" id="KAI4867010.1"/>
    </source>
</evidence>
<accession>A0ACB9Z5I1</accession>
<comment type="caution">
    <text evidence="1">The sequence shown here is derived from an EMBL/GenBank/DDBJ whole genome shotgun (WGS) entry which is preliminary data.</text>
</comment>
<reference evidence="1 2" key="1">
    <citation type="journal article" date="2022" name="New Phytol.">
        <title>Ecological generalism drives hyperdiversity of secondary metabolite gene clusters in xylarialean endophytes.</title>
        <authorList>
            <person name="Franco M.E.E."/>
            <person name="Wisecaver J.H."/>
            <person name="Arnold A.E."/>
            <person name="Ju Y.M."/>
            <person name="Slot J.C."/>
            <person name="Ahrendt S."/>
            <person name="Moore L.P."/>
            <person name="Eastman K.E."/>
            <person name="Scott K."/>
            <person name="Konkel Z."/>
            <person name="Mondo S.J."/>
            <person name="Kuo A."/>
            <person name="Hayes R.D."/>
            <person name="Haridas S."/>
            <person name="Andreopoulos B."/>
            <person name="Riley R."/>
            <person name="LaButti K."/>
            <person name="Pangilinan J."/>
            <person name="Lipzen A."/>
            <person name="Amirebrahimi M."/>
            <person name="Yan J."/>
            <person name="Adam C."/>
            <person name="Keymanesh K."/>
            <person name="Ng V."/>
            <person name="Louie K."/>
            <person name="Northen T."/>
            <person name="Drula E."/>
            <person name="Henrissat B."/>
            <person name="Hsieh H.M."/>
            <person name="Youens-Clark K."/>
            <person name="Lutzoni F."/>
            <person name="Miadlikowska J."/>
            <person name="Eastwood D.C."/>
            <person name="Hamelin R.C."/>
            <person name="Grigoriev I.V."/>
            <person name="U'Ren J.M."/>
        </authorList>
    </citation>
    <scope>NUCLEOTIDE SEQUENCE [LARGE SCALE GENOMIC DNA]</scope>
    <source>
        <strain evidence="1 2">CBS 119005</strain>
    </source>
</reference>
<evidence type="ECO:0000313" key="2">
    <source>
        <dbReference type="Proteomes" id="UP001497700"/>
    </source>
</evidence>
<sequence>MASPSSSKPYSLQLAERINGTTHKDQLGNICLGGFFLESVWHSVVETRFLKTPPPVARKAMLRAAIFWPGVYVATEAALKWAEWRVKKAEEERLENVKAS</sequence>
<dbReference type="EMBL" id="MU393452">
    <property type="protein sequence ID" value="KAI4867010.1"/>
    <property type="molecule type" value="Genomic_DNA"/>
</dbReference>
<organism evidence="1 2">
    <name type="scientific">Hypoxylon rubiginosum</name>
    <dbReference type="NCBI Taxonomy" id="110542"/>
    <lineage>
        <taxon>Eukaryota</taxon>
        <taxon>Fungi</taxon>
        <taxon>Dikarya</taxon>
        <taxon>Ascomycota</taxon>
        <taxon>Pezizomycotina</taxon>
        <taxon>Sordariomycetes</taxon>
        <taxon>Xylariomycetidae</taxon>
        <taxon>Xylariales</taxon>
        <taxon>Hypoxylaceae</taxon>
        <taxon>Hypoxylon</taxon>
    </lineage>
</organism>
<gene>
    <name evidence="1" type="ORF">F4820DRAFT_232387</name>
</gene>
<name>A0ACB9Z5I1_9PEZI</name>
<keyword evidence="2" id="KW-1185">Reference proteome</keyword>